<feature type="chain" id="PRO_5012247831" evidence="1">
    <location>
        <begin position="19"/>
        <end position="316"/>
    </location>
</feature>
<reference evidence="2 3" key="1">
    <citation type="journal article" date="2015" name="BMC Genomics">
        <title>Gene expression during zombie ant biting behavior reflects the complexity underlying fungal parasitic behavioral manipulation.</title>
        <authorList>
            <person name="de Bekker C."/>
            <person name="Ohm R.A."/>
            <person name="Loreto R.G."/>
            <person name="Sebastian A."/>
            <person name="Albert I."/>
            <person name="Merrow M."/>
            <person name="Brachmann A."/>
            <person name="Hughes D.P."/>
        </authorList>
    </citation>
    <scope>NUCLEOTIDE SEQUENCE [LARGE SCALE GENOMIC DNA]</scope>
    <source>
        <strain evidence="2 3">SC16a</strain>
    </source>
</reference>
<comment type="caution">
    <text evidence="2">The sequence shown here is derived from an EMBL/GenBank/DDBJ whole genome shotgun (WGS) entry which is preliminary data.</text>
</comment>
<dbReference type="Proteomes" id="UP000037136">
    <property type="component" value="Unassembled WGS sequence"/>
</dbReference>
<reference evidence="2 3" key="2">
    <citation type="journal article" date="2017" name="Sci. Rep.">
        <title>Ant-infecting Ophiocordyceps genomes reveal a high diversity of potential behavioral manipulation genes and a possible major role for enterotoxins.</title>
        <authorList>
            <person name="de Bekker C."/>
            <person name="Ohm R.A."/>
            <person name="Evans H.C."/>
            <person name="Brachmann A."/>
            <person name="Hughes D.P."/>
        </authorList>
    </citation>
    <scope>NUCLEOTIDE SEQUENCE [LARGE SCALE GENOMIC DNA]</scope>
    <source>
        <strain evidence="2 3">SC16a</strain>
    </source>
</reference>
<organism evidence="2 3">
    <name type="scientific">Ophiocordyceps unilateralis</name>
    <name type="common">Zombie-ant fungus</name>
    <name type="synonym">Torrubia unilateralis</name>
    <dbReference type="NCBI Taxonomy" id="268505"/>
    <lineage>
        <taxon>Eukaryota</taxon>
        <taxon>Fungi</taxon>
        <taxon>Dikarya</taxon>
        <taxon>Ascomycota</taxon>
        <taxon>Pezizomycotina</taxon>
        <taxon>Sordariomycetes</taxon>
        <taxon>Hypocreomycetidae</taxon>
        <taxon>Hypocreales</taxon>
        <taxon>Ophiocordycipitaceae</taxon>
        <taxon>Ophiocordyceps</taxon>
    </lineage>
</organism>
<name>A0A2A9PNZ4_OPHUN</name>
<accession>A0A2A9PNZ4</accession>
<dbReference type="AlphaFoldDB" id="A0A2A9PNZ4"/>
<evidence type="ECO:0000256" key="1">
    <source>
        <dbReference type="SAM" id="SignalP"/>
    </source>
</evidence>
<protein>
    <submittedName>
        <fullName evidence="2">Uncharacterized protein</fullName>
    </submittedName>
</protein>
<sequence>MVSLPALLMTGFGLLASGHTLLPAESSTVGLHTVGTLNERACWSQHTCRWLASWSGERLSDWKRWNTACADQALDAAMEHHDAEVKNGSNLNLCQTTTMFFNATKDGLINCDIFSKERSRSCVEPSGVPGHHILEGLIRLHNGLHVALDLVEHVRRVYLKKSQRFCYEFDFLRKGVMIPEHVVRQYSAFGAAMAMVQTLKSFMFWNDDQNDYANAAGAIPQYLNVFFKYSMELAKSAPIHHDEDTSMQAQLARILASYSLVIRRVHKDLFSGSKMGNSMLKLLISSGKFSRSRQQINHSYLSHNISGLFYAMILPV</sequence>
<feature type="signal peptide" evidence="1">
    <location>
        <begin position="1"/>
        <end position="18"/>
    </location>
</feature>
<evidence type="ECO:0000313" key="2">
    <source>
        <dbReference type="EMBL" id="PFH63225.1"/>
    </source>
</evidence>
<proteinExistence type="predicted"/>
<keyword evidence="3" id="KW-1185">Reference proteome</keyword>
<keyword evidence="1" id="KW-0732">Signal</keyword>
<evidence type="ECO:0000313" key="3">
    <source>
        <dbReference type="Proteomes" id="UP000037136"/>
    </source>
</evidence>
<gene>
    <name evidence="2" type="ORF">XA68_16664</name>
</gene>
<dbReference type="EMBL" id="LAZP02000006">
    <property type="protein sequence ID" value="PFH63225.1"/>
    <property type="molecule type" value="Genomic_DNA"/>
</dbReference>